<comment type="similarity">
    <text evidence="2">Belongs to the MAD1 family.</text>
</comment>
<feature type="coiled-coil region" evidence="7">
    <location>
        <begin position="455"/>
        <end position="496"/>
    </location>
</feature>
<name>W2NN50_PHYNI</name>
<dbReference type="GO" id="GO:0005635">
    <property type="term" value="C:nuclear envelope"/>
    <property type="evidence" value="ECO:0007669"/>
    <property type="project" value="TreeGrafter"/>
</dbReference>
<keyword evidence="7" id="KW-0175">Coiled coil</keyword>
<dbReference type="GO" id="GO:0000776">
    <property type="term" value="C:kinetochore"/>
    <property type="evidence" value="ECO:0007669"/>
    <property type="project" value="TreeGrafter"/>
</dbReference>
<protein>
    <submittedName>
        <fullName evidence="9">Uncharacterized protein</fullName>
    </submittedName>
</protein>
<feature type="coiled-coil region" evidence="7">
    <location>
        <begin position="220"/>
        <end position="251"/>
    </location>
</feature>
<dbReference type="PANTHER" id="PTHR23168">
    <property type="entry name" value="MITOTIC SPINDLE ASSEMBLY CHECKPOINT PROTEIN MAD1 MITOTIC ARREST DEFICIENT-LIKE PROTEIN 1"/>
    <property type="match status" value="1"/>
</dbReference>
<evidence type="ECO:0000313" key="9">
    <source>
        <dbReference type="EMBL" id="ETM49373.1"/>
    </source>
</evidence>
<feature type="coiled-coil region" evidence="7">
    <location>
        <begin position="342"/>
        <end position="390"/>
    </location>
</feature>
<dbReference type="AlphaFoldDB" id="W2NN50"/>
<dbReference type="GO" id="GO:0051315">
    <property type="term" value="P:attachment of mitotic spindle microtubules to kinetochore"/>
    <property type="evidence" value="ECO:0007669"/>
    <property type="project" value="TreeGrafter"/>
</dbReference>
<evidence type="ECO:0000256" key="1">
    <source>
        <dbReference type="ARBA" id="ARBA00004123"/>
    </source>
</evidence>
<dbReference type="PANTHER" id="PTHR23168:SF0">
    <property type="entry name" value="MITOTIC SPINDLE ASSEMBLY CHECKPOINT PROTEIN MAD1"/>
    <property type="match status" value="1"/>
</dbReference>
<feature type="coiled-coil region" evidence="7">
    <location>
        <begin position="16"/>
        <end position="165"/>
    </location>
</feature>
<reference evidence="9" key="1">
    <citation type="submission" date="2013-11" db="EMBL/GenBank/DDBJ databases">
        <title>The Genome Sequence of Phytophthora parasitica IAC_01/95.</title>
        <authorList>
            <consortium name="The Broad Institute Genomics Platform"/>
            <person name="Russ C."/>
            <person name="Tyler B."/>
            <person name="Panabieres F."/>
            <person name="Shan W."/>
            <person name="Tripathy S."/>
            <person name="Grunwald N."/>
            <person name="Machado M."/>
            <person name="Johnson C.S."/>
            <person name="Arredondo F."/>
            <person name="Hong C."/>
            <person name="Coffey M."/>
            <person name="Young S.K."/>
            <person name="Zeng Q."/>
            <person name="Gargeya S."/>
            <person name="Fitzgerald M."/>
            <person name="Abouelleil A."/>
            <person name="Alvarado L."/>
            <person name="Chapman S.B."/>
            <person name="Gainer-Dewar J."/>
            <person name="Goldberg J."/>
            <person name="Griggs A."/>
            <person name="Gujja S."/>
            <person name="Hansen M."/>
            <person name="Howarth C."/>
            <person name="Imamovic A."/>
            <person name="Ireland A."/>
            <person name="Larimer J."/>
            <person name="McCowan C."/>
            <person name="Murphy C."/>
            <person name="Pearson M."/>
            <person name="Poon T.W."/>
            <person name="Priest M."/>
            <person name="Roberts A."/>
            <person name="Saif S."/>
            <person name="Shea T."/>
            <person name="Sykes S."/>
            <person name="Wortman J."/>
            <person name="Nusbaum C."/>
            <person name="Birren B."/>
        </authorList>
    </citation>
    <scope>NUCLEOTIDE SEQUENCE [LARGE SCALE GENOMIC DNA]</scope>
    <source>
        <strain evidence="9">IAC_01/95</strain>
    </source>
</reference>
<dbReference type="GO" id="GO:0072686">
    <property type="term" value="C:mitotic spindle"/>
    <property type="evidence" value="ECO:0007669"/>
    <property type="project" value="TreeGrafter"/>
</dbReference>
<keyword evidence="6" id="KW-0131">Cell cycle</keyword>
<evidence type="ECO:0000256" key="4">
    <source>
        <dbReference type="ARBA" id="ARBA00022776"/>
    </source>
</evidence>
<feature type="region of interest" description="Disordered" evidence="8">
    <location>
        <begin position="546"/>
        <end position="565"/>
    </location>
</feature>
<evidence type="ECO:0000256" key="6">
    <source>
        <dbReference type="ARBA" id="ARBA00023306"/>
    </source>
</evidence>
<dbReference type="GO" id="GO:0051301">
    <property type="term" value="P:cell division"/>
    <property type="evidence" value="ECO:0007669"/>
    <property type="project" value="UniProtKB-KW"/>
</dbReference>
<dbReference type="Proteomes" id="UP000054532">
    <property type="component" value="Unassembled WGS sequence"/>
</dbReference>
<comment type="subcellular location">
    <subcellularLocation>
        <location evidence="1">Nucleus</location>
    </subcellularLocation>
</comment>
<proteinExistence type="inferred from homology"/>
<evidence type="ECO:0000256" key="3">
    <source>
        <dbReference type="ARBA" id="ARBA00022618"/>
    </source>
</evidence>
<dbReference type="InterPro" id="IPR008672">
    <property type="entry name" value="Mad1"/>
</dbReference>
<evidence type="ECO:0000256" key="8">
    <source>
        <dbReference type="SAM" id="MobiDB-lite"/>
    </source>
</evidence>
<sequence length="593" mass="68271">MNTPNKSSNNLSPEQVRKLQERVLELEKERAEAKQAVETESARKNKRQRLEIESIAVSKNEELKREMQMLKIQLETNSQRHQIELKERDVQLDQLRRQLKFAVVEEEETRMELKTLTNEYSAEKLQLEKRVVELEAQLELVEGKLNEWKEKALEATSQLRLQTRQSAMKIQLLQDELEAAQDSSSTSSQIRLLESQLKEKSLEAEHAASTLLGAQETLENAREVRELNEQITQLQSTERKLKAELVDLIEASRSSSILQEKLYQTTQKLQQSEERNTQSLKRIESAMLVEEAHKQFYDYFEPIVKEEKSGVSLEDLKNRPAAAVIELYKARQNAFEILFEHKSNAEIQRRRLEKQCEKLQSDLITSGNNCAKLEMQLAEIQEKMNGSNDVVTHLRKVNAELIEILETYGKDPDDQEANELSTKRVALLESLLKQSQELIKGMESTQKSMATPAAVKKYESRIERLEKALADAKQENGNLKKHLEKAEMELAVFEKRLGRGEFNVETTKIVHLAVNPTRELLQSKAKSSDIEKLRQENEALRSRLSKLTDGEDAESPGIAEDKLTTTTSYDTVEGLKKLNQRLKQVRRFVQLPN</sequence>
<dbReference type="SUPFAM" id="SSF75704">
    <property type="entry name" value="Mitotic arrest deficient-like 1, Mad1"/>
    <property type="match status" value="1"/>
</dbReference>
<accession>W2NN50</accession>
<keyword evidence="5" id="KW-0539">Nucleus</keyword>
<keyword evidence="4" id="KW-0498">Mitosis</keyword>
<keyword evidence="3" id="KW-0132">Cell division</keyword>
<evidence type="ECO:0000256" key="5">
    <source>
        <dbReference type="ARBA" id="ARBA00023242"/>
    </source>
</evidence>
<organism evidence="9">
    <name type="scientific">Phytophthora nicotianae</name>
    <name type="common">Potato buckeye rot agent</name>
    <name type="synonym">Phytophthora parasitica</name>
    <dbReference type="NCBI Taxonomy" id="4792"/>
    <lineage>
        <taxon>Eukaryota</taxon>
        <taxon>Sar</taxon>
        <taxon>Stramenopiles</taxon>
        <taxon>Oomycota</taxon>
        <taxon>Peronosporomycetes</taxon>
        <taxon>Peronosporales</taxon>
        <taxon>Peronosporaceae</taxon>
        <taxon>Phytophthora</taxon>
    </lineage>
</organism>
<evidence type="ECO:0000256" key="7">
    <source>
        <dbReference type="SAM" id="Coils"/>
    </source>
</evidence>
<evidence type="ECO:0000256" key="2">
    <source>
        <dbReference type="ARBA" id="ARBA00008029"/>
    </source>
</evidence>
<dbReference type="EMBL" id="KI692187">
    <property type="protein sequence ID" value="ETM49373.1"/>
    <property type="molecule type" value="Genomic_DNA"/>
</dbReference>
<dbReference type="Gene3D" id="6.10.250.90">
    <property type="match status" value="1"/>
</dbReference>
<gene>
    <name evidence="9" type="ORF">L914_06315</name>
</gene>
<dbReference type="GO" id="GO:0007094">
    <property type="term" value="P:mitotic spindle assembly checkpoint signaling"/>
    <property type="evidence" value="ECO:0007669"/>
    <property type="project" value="InterPro"/>
</dbReference>